<protein>
    <recommendedName>
        <fullName evidence="4">Integrase</fullName>
    </recommendedName>
</protein>
<evidence type="ECO:0000313" key="3">
    <source>
        <dbReference type="Proteomes" id="UP001528672"/>
    </source>
</evidence>
<comment type="caution">
    <text evidence="1">The sequence shown here is derived from an EMBL/GenBank/DDBJ whole genome shotgun (WGS) entry which is preliminary data.</text>
</comment>
<dbReference type="EMBL" id="JAQSIO010000001">
    <property type="protein sequence ID" value="MDD0813159.1"/>
    <property type="molecule type" value="Genomic_DNA"/>
</dbReference>
<evidence type="ECO:0000313" key="2">
    <source>
        <dbReference type="EMBL" id="MDD0813308.1"/>
    </source>
</evidence>
<organism evidence="1 3">
    <name type="scientific">Curvibacter microcysteis</name>
    <dbReference type="NCBI Taxonomy" id="3026419"/>
    <lineage>
        <taxon>Bacteria</taxon>
        <taxon>Pseudomonadati</taxon>
        <taxon>Pseudomonadota</taxon>
        <taxon>Betaproteobacteria</taxon>
        <taxon>Burkholderiales</taxon>
        <taxon>Comamonadaceae</taxon>
        <taxon>Curvibacter</taxon>
    </lineage>
</organism>
<proteinExistence type="predicted"/>
<gene>
    <name evidence="1" type="ORF">PSQ39_00805</name>
    <name evidence="2" type="ORF">PSQ39_01565</name>
</gene>
<evidence type="ECO:0000313" key="1">
    <source>
        <dbReference type="EMBL" id="MDD0813159.1"/>
    </source>
</evidence>
<dbReference type="RefSeq" id="WP_273924691.1">
    <property type="nucleotide sequence ID" value="NZ_JAQSIO010000001.1"/>
</dbReference>
<name>A0ABT5M9A3_9BURK</name>
<reference evidence="1 3" key="1">
    <citation type="submission" date="2023-02" db="EMBL/GenBank/DDBJ databases">
        <title>Bacterial whole genome sequence for Curvibacter sp. HBC28.</title>
        <authorList>
            <person name="Le V."/>
            <person name="Ko S.-R."/>
            <person name="Ahn C.-Y."/>
            <person name="Oh H.-M."/>
        </authorList>
    </citation>
    <scope>NUCLEOTIDE SEQUENCE [LARGE SCALE GENOMIC DNA]</scope>
    <source>
        <strain evidence="1 3">HBC28</strain>
    </source>
</reference>
<dbReference type="Proteomes" id="UP001528672">
    <property type="component" value="Unassembled WGS sequence"/>
</dbReference>
<evidence type="ECO:0008006" key="4">
    <source>
        <dbReference type="Google" id="ProtNLM"/>
    </source>
</evidence>
<dbReference type="EMBL" id="JAQSIO010000001">
    <property type="protein sequence ID" value="MDD0813308.1"/>
    <property type="molecule type" value="Genomic_DNA"/>
</dbReference>
<keyword evidence="3" id="KW-1185">Reference proteome</keyword>
<accession>A0ABT5M9A3</accession>
<sequence length="137" mass="15528">MLLTDIAVEHIRVSKKDGVRQTFLLHPFTDTQRDSHGKFELVRDVCQPGRKDVKRSTYVTFQQLAELYAKGVLEEFGFSVRMCPRQGTYPSKLPAKKILPTSIKPGSSFDLAVQKVDVHKEATRDLRTALLRASVKI</sequence>